<comment type="caution">
    <text evidence="3">The sequence shown here is derived from an EMBL/GenBank/DDBJ whole genome shotgun (WGS) entry which is preliminary data.</text>
</comment>
<evidence type="ECO:0000313" key="4">
    <source>
        <dbReference type="Proteomes" id="UP000326396"/>
    </source>
</evidence>
<protein>
    <submittedName>
        <fullName evidence="3">Uncharacterized protein</fullName>
    </submittedName>
</protein>
<sequence>MVSAAAERGGGLDSPVPGGTPTPSIGYSLSHPSNLGGGGRGQLFVVLWKGLGVDALMVVMVTATVVKRIPRAEWLPAVAIRR</sequence>
<gene>
    <name evidence="3" type="ORF">E3N88_25166</name>
</gene>
<dbReference type="EMBL" id="SZYD01000013">
    <property type="protein sequence ID" value="KAD4384998.1"/>
    <property type="molecule type" value="Genomic_DNA"/>
</dbReference>
<evidence type="ECO:0000256" key="2">
    <source>
        <dbReference type="SAM" id="Phobius"/>
    </source>
</evidence>
<proteinExistence type="predicted"/>
<name>A0A5N6N6U3_9ASTR</name>
<feature type="compositionally biased region" description="Polar residues" evidence="1">
    <location>
        <begin position="21"/>
        <end position="31"/>
    </location>
</feature>
<dbReference type="Proteomes" id="UP000326396">
    <property type="component" value="Linkage Group LG3"/>
</dbReference>
<accession>A0A5N6N6U3</accession>
<evidence type="ECO:0000313" key="3">
    <source>
        <dbReference type="EMBL" id="KAD4384998.1"/>
    </source>
</evidence>
<keyword evidence="2" id="KW-0812">Transmembrane</keyword>
<reference evidence="3 4" key="1">
    <citation type="submission" date="2019-05" db="EMBL/GenBank/DDBJ databases">
        <title>Mikania micrantha, genome provides insights into the molecular mechanism of rapid growth.</title>
        <authorList>
            <person name="Liu B."/>
        </authorList>
    </citation>
    <scope>NUCLEOTIDE SEQUENCE [LARGE SCALE GENOMIC DNA]</scope>
    <source>
        <strain evidence="3">NLD-2019</strain>
        <tissue evidence="3">Leaf</tissue>
    </source>
</reference>
<feature type="transmembrane region" description="Helical" evidence="2">
    <location>
        <begin position="43"/>
        <end position="66"/>
    </location>
</feature>
<keyword evidence="2" id="KW-1133">Transmembrane helix</keyword>
<feature type="region of interest" description="Disordered" evidence="1">
    <location>
        <begin position="1"/>
        <end position="31"/>
    </location>
</feature>
<keyword evidence="4" id="KW-1185">Reference proteome</keyword>
<organism evidence="3 4">
    <name type="scientific">Mikania micrantha</name>
    <name type="common">bitter vine</name>
    <dbReference type="NCBI Taxonomy" id="192012"/>
    <lineage>
        <taxon>Eukaryota</taxon>
        <taxon>Viridiplantae</taxon>
        <taxon>Streptophyta</taxon>
        <taxon>Embryophyta</taxon>
        <taxon>Tracheophyta</taxon>
        <taxon>Spermatophyta</taxon>
        <taxon>Magnoliopsida</taxon>
        <taxon>eudicotyledons</taxon>
        <taxon>Gunneridae</taxon>
        <taxon>Pentapetalae</taxon>
        <taxon>asterids</taxon>
        <taxon>campanulids</taxon>
        <taxon>Asterales</taxon>
        <taxon>Asteraceae</taxon>
        <taxon>Asteroideae</taxon>
        <taxon>Heliantheae alliance</taxon>
        <taxon>Eupatorieae</taxon>
        <taxon>Mikania</taxon>
    </lineage>
</organism>
<dbReference type="AlphaFoldDB" id="A0A5N6N6U3"/>
<keyword evidence="2" id="KW-0472">Membrane</keyword>
<evidence type="ECO:0000256" key="1">
    <source>
        <dbReference type="SAM" id="MobiDB-lite"/>
    </source>
</evidence>